<feature type="domain" description="Glucose-methanol-choline oxidoreductase C-terminal" evidence="3">
    <location>
        <begin position="9"/>
        <end position="141"/>
    </location>
</feature>
<name>A0A3E0WEK9_9MICO</name>
<evidence type="ECO:0000256" key="1">
    <source>
        <dbReference type="ARBA" id="ARBA00010790"/>
    </source>
</evidence>
<evidence type="ECO:0000313" key="5">
    <source>
        <dbReference type="Proteomes" id="UP000257080"/>
    </source>
</evidence>
<dbReference type="SUPFAM" id="SSF51905">
    <property type="entry name" value="FAD/NAD(P)-binding domain"/>
    <property type="match status" value="1"/>
</dbReference>
<dbReference type="PANTHER" id="PTHR11552">
    <property type="entry name" value="GLUCOSE-METHANOL-CHOLINE GMC OXIDOREDUCTASE"/>
    <property type="match status" value="1"/>
</dbReference>
<dbReference type="InterPro" id="IPR007867">
    <property type="entry name" value="GMC_OxRtase_C"/>
</dbReference>
<gene>
    <name evidence="4" type="ORF">B7R25_01975</name>
</gene>
<dbReference type="GO" id="GO:0050660">
    <property type="term" value="F:flavin adenine dinucleotide binding"/>
    <property type="evidence" value="ECO:0007669"/>
    <property type="project" value="InterPro"/>
</dbReference>
<comment type="caution">
    <text evidence="4">The sequence shown here is derived from an EMBL/GenBank/DDBJ whole genome shotgun (WGS) entry which is preliminary data.</text>
</comment>
<comment type="similarity">
    <text evidence="1">Belongs to the GMC oxidoreductase family.</text>
</comment>
<dbReference type="InterPro" id="IPR012132">
    <property type="entry name" value="GMC_OxRdtase"/>
</dbReference>
<dbReference type="Proteomes" id="UP000257080">
    <property type="component" value="Unassembled WGS sequence"/>
</dbReference>
<organism evidence="4 5">
    <name type="scientific">Subtercola boreus</name>
    <dbReference type="NCBI Taxonomy" id="120213"/>
    <lineage>
        <taxon>Bacteria</taxon>
        <taxon>Bacillati</taxon>
        <taxon>Actinomycetota</taxon>
        <taxon>Actinomycetes</taxon>
        <taxon>Micrococcales</taxon>
        <taxon>Microbacteriaceae</taxon>
        <taxon>Subtercola</taxon>
    </lineage>
</organism>
<protein>
    <recommendedName>
        <fullName evidence="3">Glucose-methanol-choline oxidoreductase C-terminal domain-containing protein</fullName>
    </recommendedName>
</protein>
<dbReference type="Pfam" id="PF05199">
    <property type="entry name" value="GMC_oxred_C"/>
    <property type="match status" value="1"/>
</dbReference>
<sequence length="154" mass="16448">MGSVLLQSQSTGTVRLASADPSDRPVIDPRFLSAESDLTGLVEAVRLTQQYLTAPLLQPWVDQMYPTQTATDAEIVEHIRQDAGTTFHPVGTAKMGSDTDPMAVTDAELRVRGVLGLRIADASVMPQIIRGHTLAPAAFIGHRAADLIATGETE</sequence>
<accession>A0A3E0WEK9</accession>
<dbReference type="PANTHER" id="PTHR11552:SF147">
    <property type="entry name" value="CHOLINE DEHYDROGENASE, MITOCHONDRIAL"/>
    <property type="match status" value="1"/>
</dbReference>
<dbReference type="Gene3D" id="3.30.560.10">
    <property type="entry name" value="Glucose Oxidase, domain 3"/>
    <property type="match status" value="1"/>
</dbReference>
<dbReference type="OrthoDB" id="9785276at2"/>
<feature type="compositionally biased region" description="Polar residues" evidence="2">
    <location>
        <begin position="1"/>
        <end position="13"/>
    </location>
</feature>
<evidence type="ECO:0000313" key="4">
    <source>
        <dbReference type="EMBL" id="RFA29754.1"/>
    </source>
</evidence>
<proteinExistence type="inferred from homology"/>
<reference evidence="4 5" key="1">
    <citation type="submission" date="2017-04" db="EMBL/GenBank/DDBJ databases">
        <title>Comparative genome analysis of Subtercola boreus.</title>
        <authorList>
            <person name="Cho Y.-J."/>
            <person name="Cho A."/>
            <person name="Kim O.-S."/>
            <person name="Lee J.-I."/>
        </authorList>
    </citation>
    <scope>NUCLEOTIDE SEQUENCE [LARGE SCALE GENOMIC DNA]</scope>
    <source>
        <strain evidence="4 5">P28004</strain>
    </source>
</reference>
<dbReference type="EMBL" id="NBXE01000002">
    <property type="protein sequence ID" value="RFA29754.1"/>
    <property type="molecule type" value="Genomic_DNA"/>
</dbReference>
<dbReference type="SUPFAM" id="SSF54373">
    <property type="entry name" value="FAD-linked reductases, C-terminal domain"/>
    <property type="match status" value="1"/>
</dbReference>
<feature type="region of interest" description="Disordered" evidence="2">
    <location>
        <begin position="1"/>
        <end position="21"/>
    </location>
</feature>
<dbReference type="Gene3D" id="3.50.50.60">
    <property type="entry name" value="FAD/NAD(P)-binding domain"/>
    <property type="match status" value="1"/>
</dbReference>
<evidence type="ECO:0000256" key="2">
    <source>
        <dbReference type="SAM" id="MobiDB-lite"/>
    </source>
</evidence>
<evidence type="ECO:0000259" key="3">
    <source>
        <dbReference type="Pfam" id="PF05199"/>
    </source>
</evidence>
<dbReference type="InterPro" id="IPR036188">
    <property type="entry name" value="FAD/NAD-bd_sf"/>
</dbReference>
<dbReference type="GO" id="GO:0016614">
    <property type="term" value="F:oxidoreductase activity, acting on CH-OH group of donors"/>
    <property type="evidence" value="ECO:0007669"/>
    <property type="project" value="InterPro"/>
</dbReference>
<dbReference type="AlphaFoldDB" id="A0A3E0WEK9"/>